<feature type="compositionally biased region" description="Basic residues" evidence="1">
    <location>
        <begin position="37"/>
        <end position="56"/>
    </location>
</feature>
<evidence type="ECO:0000313" key="3">
    <source>
        <dbReference type="Proteomes" id="UP001174909"/>
    </source>
</evidence>
<reference evidence="2" key="1">
    <citation type="submission" date="2023-03" db="EMBL/GenBank/DDBJ databases">
        <authorList>
            <person name="Steffen K."/>
            <person name="Cardenas P."/>
        </authorList>
    </citation>
    <scope>NUCLEOTIDE SEQUENCE</scope>
</reference>
<organism evidence="2 3">
    <name type="scientific">Geodia barretti</name>
    <name type="common">Barrett's horny sponge</name>
    <dbReference type="NCBI Taxonomy" id="519541"/>
    <lineage>
        <taxon>Eukaryota</taxon>
        <taxon>Metazoa</taxon>
        <taxon>Porifera</taxon>
        <taxon>Demospongiae</taxon>
        <taxon>Heteroscleromorpha</taxon>
        <taxon>Tetractinellida</taxon>
        <taxon>Astrophorina</taxon>
        <taxon>Geodiidae</taxon>
        <taxon>Geodia</taxon>
    </lineage>
</organism>
<evidence type="ECO:0000256" key="1">
    <source>
        <dbReference type="SAM" id="MobiDB-lite"/>
    </source>
</evidence>
<proteinExistence type="predicted"/>
<feature type="non-terminal residue" evidence="2">
    <location>
        <position position="1"/>
    </location>
</feature>
<evidence type="ECO:0000313" key="2">
    <source>
        <dbReference type="EMBL" id="CAI8050311.1"/>
    </source>
</evidence>
<dbReference type="Proteomes" id="UP001174909">
    <property type="component" value="Unassembled WGS sequence"/>
</dbReference>
<keyword evidence="3" id="KW-1185">Reference proteome</keyword>
<feature type="region of interest" description="Disordered" evidence="1">
    <location>
        <begin position="31"/>
        <end position="60"/>
    </location>
</feature>
<protein>
    <submittedName>
        <fullName evidence="2">Uncharacterized protein</fullName>
    </submittedName>
</protein>
<sequence length="88" mass="10598">MNYLPLLRETRGERGRSHVRLHDYQPHLQARKEKEKTKKIHFPSNCHSRKQQRRRVVATPTSHMTDHWVCQCVRREKMTTGRLARKLA</sequence>
<dbReference type="AlphaFoldDB" id="A0AA35TMH6"/>
<comment type="caution">
    <text evidence="2">The sequence shown here is derived from an EMBL/GenBank/DDBJ whole genome shotgun (WGS) entry which is preliminary data.</text>
</comment>
<accession>A0AA35TMH6</accession>
<gene>
    <name evidence="2" type="ORF">GBAR_LOCUS27640</name>
</gene>
<dbReference type="EMBL" id="CASHTH010003852">
    <property type="protein sequence ID" value="CAI8050311.1"/>
    <property type="molecule type" value="Genomic_DNA"/>
</dbReference>
<name>A0AA35TMH6_GEOBA</name>